<dbReference type="RefSeq" id="WP_206574385.1">
    <property type="nucleotide sequence ID" value="NZ_JAFKCV010000007.1"/>
</dbReference>
<protein>
    <submittedName>
        <fullName evidence="7">Sigma-54-dependent Fis family transcriptional regulator</fullName>
    </submittedName>
</protein>
<dbReference type="Gene3D" id="1.10.8.60">
    <property type="match status" value="1"/>
</dbReference>
<organism evidence="7 8">
    <name type="scientific">Bowmanella dokdonensis</name>
    <dbReference type="NCBI Taxonomy" id="751969"/>
    <lineage>
        <taxon>Bacteria</taxon>
        <taxon>Pseudomonadati</taxon>
        <taxon>Pseudomonadota</taxon>
        <taxon>Gammaproteobacteria</taxon>
        <taxon>Alteromonadales</taxon>
        <taxon>Alteromonadaceae</taxon>
        <taxon>Bowmanella</taxon>
    </lineage>
</organism>
<dbReference type="PROSITE" id="PS50045">
    <property type="entry name" value="SIGMA54_INTERACT_4"/>
    <property type="match status" value="1"/>
</dbReference>
<dbReference type="PROSITE" id="PS00675">
    <property type="entry name" value="SIGMA54_INTERACT_1"/>
    <property type="match status" value="1"/>
</dbReference>
<dbReference type="CDD" id="cd00009">
    <property type="entry name" value="AAA"/>
    <property type="match status" value="1"/>
</dbReference>
<keyword evidence="8" id="KW-1185">Reference proteome</keyword>
<dbReference type="PANTHER" id="PTHR32071:SF117">
    <property type="entry name" value="PTS-DEPENDENT DIHYDROXYACETONE KINASE OPERON REGULATORY PROTEIN-RELATED"/>
    <property type="match status" value="1"/>
</dbReference>
<dbReference type="GO" id="GO:0043565">
    <property type="term" value="F:sequence-specific DNA binding"/>
    <property type="evidence" value="ECO:0007669"/>
    <property type="project" value="InterPro"/>
</dbReference>
<evidence type="ECO:0000256" key="2">
    <source>
        <dbReference type="ARBA" id="ARBA00022840"/>
    </source>
</evidence>
<keyword evidence="2" id="KW-0067">ATP-binding</keyword>
<dbReference type="GO" id="GO:0005524">
    <property type="term" value="F:ATP binding"/>
    <property type="evidence" value="ECO:0007669"/>
    <property type="project" value="UniProtKB-KW"/>
</dbReference>
<proteinExistence type="predicted"/>
<dbReference type="InterPro" id="IPR025943">
    <property type="entry name" value="Sigma_54_int_dom_ATP-bd_2"/>
</dbReference>
<evidence type="ECO:0000256" key="5">
    <source>
        <dbReference type="ARBA" id="ARBA00023163"/>
    </source>
</evidence>
<dbReference type="InterPro" id="IPR002197">
    <property type="entry name" value="HTH_Fis"/>
</dbReference>
<name>A0A939INE6_9ALTE</name>
<dbReference type="EMBL" id="JAFKCV010000007">
    <property type="protein sequence ID" value="MBN7826273.1"/>
    <property type="molecule type" value="Genomic_DNA"/>
</dbReference>
<evidence type="ECO:0000259" key="6">
    <source>
        <dbReference type="PROSITE" id="PS50045"/>
    </source>
</evidence>
<dbReference type="InterPro" id="IPR058031">
    <property type="entry name" value="AAA_lid_NorR"/>
</dbReference>
<dbReference type="GO" id="GO:0006355">
    <property type="term" value="P:regulation of DNA-templated transcription"/>
    <property type="evidence" value="ECO:0007669"/>
    <property type="project" value="InterPro"/>
</dbReference>
<dbReference type="Pfam" id="PF25601">
    <property type="entry name" value="AAA_lid_14"/>
    <property type="match status" value="1"/>
</dbReference>
<dbReference type="InterPro" id="IPR003593">
    <property type="entry name" value="AAA+_ATPase"/>
</dbReference>
<keyword evidence="5" id="KW-0804">Transcription</keyword>
<dbReference type="PANTHER" id="PTHR32071">
    <property type="entry name" value="TRANSCRIPTIONAL REGULATORY PROTEIN"/>
    <property type="match status" value="1"/>
</dbReference>
<dbReference type="SMART" id="SM00382">
    <property type="entry name" value="AAA"/>
    <property type="match status" value="1"/>
</dbReference>
<dbReference type="SUPFAM" id="SSF52540">
    <property type="entry name" value="P-loop containing nucleoside triphosphate hydrolases"/>
    <property type="match status" value="1"/>
</dbReference>
<accession>A0A939INE6</accession>
<dbReference type="PROSITE" id="PS00688">
    <property type="entry name" value="SIGMA54_INTERACT_3"/>
    <property type="match status" value="1"/>
</dbReference>
<dbReference type="InterPro" id="IPR002078">
    <property type="entry name" value="Sigma_54_int"/>
</dbReference>
<keyword evidence="3" id="KW-0805">Transcription regulation</keyword>
<dbReference type="InterPro" id="IPR027417">
    <property type="entry name" value="P-loop_NTPase"/>
</dbReference>
<keyword evidence="4" id="KW-0238">DNA-binding</keyword>
<dbReference type="AlphaFoldDB" id="A0A939INE6"/>
<sequence>MGSTSILLRVLDKSLMNQILKAHQGSEPSCYACPEPRDWVEELLTGEYALAVVELDDLSTEQCQRLCDAPALLQTECIFLSQGKPNPLIDQLMMKSAGFHFRRPFHVEDILECIQDALRELVADRHSPQEVLSSELDQFGLLVGSSKPMRRLYRLIRKLSGVDTNVLVIGESGVGKELVANTLHLASPRSQKPFVAINCGALSPELIDSELFGHVKGAFTGAHKDHMGVFEQAAGGTLFLDEVTEMPLEHQVKLLRVLESGEFRAVGSHRVRFAKARIIAATNREPVQALAENCLREDLYFRLAEFPVHVPPLRERGSDIVGLARHFLAYRNARESQHKSIAQSALDKLVRHSWPGNVRELKHAIERAFLLADGCIEARHLVLEEQLDSPLASGAVPGGMALEDIERMAIFKTLEENGGNKKMAAELLGISVKTLYNKLEKYQKETD</sequence>
<dbReference type="Proteomes" id="UP000664654">
    <property type="component" value="Unassembled WGS sequence"/>
</dbReference>
<evidence type="ECO:0000256" key="3">
    <source>
        <dbReference type="ARBA" id="ARBA00023015"/>
    </source>
</evidence>
<evidence type="ECO:0000256" key="1">
    <source>
        <dbReference type="ARBA" id="ARBA00022741"/>
    </source>
</evidence>
<dbReference type="PROSITE" id="PS00676">
    <property type="entry name" value="SIGMA54_INTERACT_2"/>
    <property type="match status" value="1"/>
</dbReference>
<gene>
    <name evidence="7" type="ORF">J0A66_13640</name>
</gene>
<dbReference type="Pfam" id="PF02954">
    <property type="entry name" value="HTH_8"/>
    <property type="match status" value="1"/>
</dbReference>
<dbReference type="InterPro" id="IPR025944">
    <property type="entry name" value="Sigma_54_int_dom_CS"/>
</dbReference>
<evidence type="ECO:0000313" key="8">
    <source>
        <dbReference type="Proteomes" id="UP000664654"/>
    </source>
</evidence>
<feature type="domain" description="Sigma-54 factor interaction" evidence="6">
    <location>
        <begin position="142"/>
        <end position="370"/>
    </location>
</feature>
<reference evidence="7" key="1">
    <citation type="submission" date="2021-03" db="EMBL/GenBank/DDBJ databases">
        <title>novel species isolated from a fishpond in China.</title>
        <authorList>
            <person name="Lu H."/>
            <person name="Cai Z."/>
        </authorList>
    </citation>
    <scope>NUCLEOTIDE SEQUENCE</scope>
    <source>
        <strain evidence="7">JCM 30855</strain>
    </source>
</reference>
<dbReference type="InterPro" id="IPR009057">
    <property type="entry name" value="Homeodomain-like_sf"/>
</dbReference>
<dbReference type="PRINTS" id="PR01590">
    <property type="entry name" value="HTHFIS"/>
</dbReference>
<evidence type="ECO:0000256" key="4">
    <source>
        <dbReference type="ARBA" id="ARBA00023125"/>
    </source>
</evidence>
<dbReference type="FunFam" id="3.40.50.300:FF:000006">
    <property type="entry name" value="DNA-binding transcriptional regulator NtrC"/>
    <property type="match status" value="1"/>
</dbReference>
<dbReference type="Gene3D" id="1.10.10.60">
    <property type="entry name" value="Homeodomain-like"/>
    <property type="match status" value="1"/>
</dbReference>
<dbReference type="SUPFAM" id="SSF46689">
    <property type="entry name" value="Homeodomain-like"/>
    <property type="match status" value="1"/>
</dbReference>
<dbReference type="Pfam" id="PF00158">
    <property type="entry name" value="Sigma54_activat"/>
    <property type="match status" value="1"/>
</dbReference>
<keyword evidence="1" id="KW-0547">Nucleotide-binding</keyword>
<dbReference type="Gene3D" id="3.40.50.300">
    <property type="entry name" value="P-loop containing nucleotide triphosphate hydrolases"/>
    <property type="match status" value="1"/>
</dbReference>
<evidence type="ECO:0000313" key="7">
    <source>
        <dbReference type="EMBL" id="MBN7826273.1"/>
    </source>
</evidence>
<dbReference type="InterPro" id="IPR025662">
    <property type="entry name" value="Sigma_54_int_dom_ATP-bd_1"/>
</dbReference>
<comment type="caution">
    <text evidence="7">The sequence shown here is derived from an EMBL/GenBank/DDBJ whole genome shotgun (WGS) entry which is preliminary data.</text>
</comment>